<organism evidence="1">
    <name type="scientific">Desulfovibrio sp. U5L</name>
    <dbReference type="NCBI Taxonomy" id="596152"/>
    <lineage>
        <taxon>Bacteria</taxon>
        <taxon>Pseudomonadati</taxon>
        <taxon>Thermodesulfobacteriota</taxon>
        <taxon>Desulfovibrionia</taxon>
        <taxon>Desulfovibrionales</taxon>
        <taxon>Desulfovibrionaceae</taxon>
        <taxon>Desulfovibrio</taxon>
    </lineage>
</organism>
<protein>
    <submittedName>
        <fullName evidence="1">Uncharacterized protein</fullName>
    </submittedName>
</protein>
<dbReference type="Pfam" id="PF20355">
    <property type="entry name" value="DUF6650"/>
    <property type="match status" value="1"/>
</dbReference>
<sequence length="154" mass="17547">MLDFIHKYLRCLTGISCPIFGVSWTPPEDERHHIRQYLVFLEDRRVLFEDYCNEDQKHTELSIIDIRKETTNLIGKNLAKDAQDSLRAIRAACRDYLASSDSSNHSGCHMASTWSRLGQLRSLVGVHIARLSIIYGIEVEQQLLSIFPPADTGS</sequence>
<dbReference type="eggNOG" id="ENOG5031B33">
    <property type="taxonomic scope" value="Bacteria"/>
</dbReference>
<proteinExistence type="predicted"/>
<dbReference type="AlphaFoldDB" id="I2Q6G1"/>
<gene>
    <name evidence="1" type="ORF">DesU5LDRAFT_3750</name>
</gene>
<dbReference type="InterPro" id="IPR046592">
    <property type="entry name" value="DUF6650"/>
</dbReference>
<accession>I2Q6G1</accession>
<name>I2Q6G1_9BACT</name>
<evidence type="ECO:0000313" key="1">
    <source>
        <dbReference type="EMBL" id="EIG55367.1"/>
    </source>
</evidence>
<reference evidence="1" key="1">
    <citation type="submission" date="2011-11" db="EMBL/GenBank/DDBJ databases">
        <title>Improved High-Quality Draft sequence of Desulfovibrio sp. U5L.</title>
        <authorList>
            <consortium name="US DOE Joint Genome Institute"/>
            <person name="Lucas S."/>
            <person name="Han J."/>
            <person name="Lapidus A."/>
            <person name="Cheng J.-F."/>
            <person name="Goodwin L."/>
            <person name="Pitluck S."/>
            <person name="Peters L."/>
            <person name="Ovchinnikova G."/>
            <person name="Held B."/>
            <person name="Detter J.C."/>
            <person name="Han C."/>
            <person name="Tapia R."/>
            <person name="Land M."/>
            <person name="Hauser L."/>
            <person name="Kyrpides N."/>
            <person name="Ivanova N."/>
            <person name="Pagani I."/>
            <person name="Gabster J."/>
            <person name="Walker C."/>
            <person name="Stolyar S."/>
            <person name="Stahl D."/>
            <person name="Arkin A."/>
            <person name="Dehal P."/>
            <person name="Hazen T."/>
            <person name="Woyke T."/>
        </authorList>
    </citation>
    <scope>NUCLEOTIDE SEQUENCE [LARGE SCALE GENOMIC DNA]</scope>
    <source>
        <strain evidence="1">U5L</strain>
    </source>
</reference>
<dbReference type="HOGENOM" id="CLU_1632259_0_0_7"/>
<dbReference type="STRING" id="596152.DesU5LDRAFT_3750"/>
<dbReference type="EMBL" id="JH600068">
    <property type="protein sequence ID" value="EIG55367.1"/>
    <property type="molecule type" value="Genomic_DNA"/>
</dbReference>